<dbReference type="RefSeq" id="XP_030994443.1">
    <property type="nucleotide sequence ID" value="XM_031144033.1"/>
</dbReference>
<dbReference type="EMBL" id="SKBQ01000003">
    <property type="protein sequence ID" value="TPX12732.1"/>
    <property type="molecule type" value="Genomic_DNA"/>
</dbReference>
<dbReference type="GO" id="GO:0000981">
    <property type="term" value="F:DNA-binding transcription factor activity, RNA polymerase II-specific"/>
    <property type="evidence" value="ECO:0007669"/>
    <property type="project" value="TreeGrafter"/>
</dbReference>
<keyword evidence="2" id="KW-1185">Reference proteome</keyword>
<dbReference type="Proteomes" id="UP000319257">
    <property type="component" value="Unassembled WGS sequence"/>
</dbReference>
<evidence type="ECO:0000313" key="1">
    <source>
        <dbReference type="EMBL" id="TPX12732.1"/>
    </source>
</evidence>
<proteinExistence type="predicted"/>
<dbReference type="InterPro" id="IPR052400">
    <property type="entry name" value="Zn2-C6_fungal_TF"/>
</dbReference>
<dbReference type="PANTHER" id="PTHR47657:SF11">
    <property type="entry name" value="FINGER DOMAIN PROTEIN, PUTATIVE (AFU_ORTHOLOGUE AFUA_1G01650)-RELATED"/>
    <property type="match status" value="1"/>
</dbReference>
<dbReference type="PANTHER" id="PTHR47657">
    <property type="entry name" value="STEROL REGULATORY ELEMENT-BINDING PROTEIN ECM22"/>
    <property type="match status" value="1"/>
</dbReference>
<name>A0A507ARW4_9PEZI</name>
<dbReference type="GeneID" id="41968356"/>
<organism evidence="1 2">
    <name type="scientific">Thyridium curvatum</name>
    <dbReference type="NCBI Taxonomy" id="1093900"/>
    <lineage>
        <taxon>Eukaryota</taxon>
        <taxon>Fungi</taxon>
        <taxon>Dikarya</taxon>
        <taxon>Ascomycota</taxon>
        <taxon>Pezizomycotina</taxon>
        <taxon>Sordariomycetes</taxon>
        <taxon>Sordariomycetidae</taxon>
        <taxon>Thyridiales</taxon>
        <taxon>Thyridiaceae</taxon>
        <taxon>Thyridium</taxon>
    </lineage>
</organism>
<protein>
    <submittedName>
        <fullName evidence="1">Uncharacterized protein</fullName>
    </submittedName>
</protein>
<dbReference type="AlphaFoldDB" id="A0A507ARW4"/>
<sequence>MHASLAVSFAYDHYQNGSLGSRRTPEECYHWYKSTVLFNRRLKLPIESKDKDPLWGTAAALAILSFAFPDASTVEESWPLKPLDPSSDLEWVRMGKGKMSLWHIVNPMRPDSVFRVMAPSFAQMHLASPKKGISGIPKALAEICQLGEDSTAENNAYFSAAHAVAHVQSVPNGQITTGHTQILTRCIHGRFKGLLYERDPVALILMYLWYGKAQNVWWIELRARLERPAICSYLRIYHKHSAVHMFLPGGTLAECWS</sequence>
<gene>
    <name evidence="1" type="ORF">E0L32_000909</name>
</gene>
<dbReference type="InParanoid" id="A0A507ARW4"/>
<accession>A0A507ARW4</accession>
<reference evidence="1 2" key="1">
    <citation type="submission" date="2019-06" db="EMBL/GenBank/DDBJ databases">
        <title>Draft genome sequence of the filamentous fungus Phialemoniopsis curvata isolated from diesel fuel.</title>
        <authorList>
            <person name="Varaljay V.A."/>
            <person name="Lyon W.J."/>
            <person name="Crouch A.L."/>
            <person name="Drake C.E."/>
            <person name="Hollomon J.M."/>
            <person name="Nadeau L.J."/>
            <person name="Nunn H.S."/>
            <person name="Stevenson B.S."/>
            <person name="Bojanowski C.L."/>
            <person name="Crookes-Goodson W.J."/>
        </authorList>
    </citation>
    <scope>NUCLEOTIDE SEQUENCE [LARGE SCALE GENOMIC DNA]</scope>
    <source>
        <strain evidence="1 2">D216</strain>
    </source>
</reference>
<dbReference type="OrthoDB" id="3031538at2759"/>
<comment type="caution">
    <text evidence="1">The sequence shown here is derived from an EMBL/GenBank/DDBJ whole genome shotgun (WGS) entry which is preliminary data.</text>
</comment>
<evidence type="ECO:0000313" key="2">
    <source>
        <dbReference type="Proteomes" id="UP000319257"/>
    </source>
</evidence>